<dbReference type="SMART" id="SM00032">
    <property type="entry name" value="CCP"/>
    <property type="match status" value="3"/>
</dbReference>
<reference evidence="8" key="1">
    <citation type="journal article" date="2020" name="Nat. Ecol. Evol.">
        <title>Deeply conserved synteny resolves early events in vertebrate evolution.</title>
        <authorList>
            <person name="Simakov O."/>
            <person name="Marletaz F."/>
            <person name="Yue J.X."/>
            <person name="O'Connell B."/>
            <person name="Jenkins J."/>
            <person name="Brandt A."/>
            <person name="Calef R."/>
            <person name="Tung C.H."/>
            <person name="Huang T.K."/>
            <person name="Schmutz J."/>
            <person name="Satoh N."/>
            <person name="Yu J.K."/>
            <person name="Putnam N.H."/>
            <person name="Green R.E."/>
            <person name="Rokhsar D.S."/>
        </authorList>
    </citation>
    <scope>NUCLEOTIDE SEQUENCE [LARGE SCALE GENOMIC DNA]</scope>
    <source>
        <strain evidence="8">S238N-H82</strain>
    </source>
</reference>
<dbReference type="GeneID" id="118418813"/>
<evidence type="ECO:0000313" key="9">
    <source>
        <dbReference type="RefSeq" id="XP_035680757.1"/>
    </source>
</evidence>
<keyword evidence="3 6" id="KW-0732">Signal</keyword>
<sequence length="218" mass="23994">MKRVGVLLTLVLIAALVWQSEAKPTSPSSCSRPPYGMGVKTTNCENRIPYREGETCRFKCQNGYRRTSGDTSRTCTDKSWSGNMLICEQYGCERPGNLGGFYSRVGRTGCEPLKPLYDNGETCTFACKDGYVAEAGDPSITCKNGGWSGTPLTCTPELRCKDPPSSSTAYIRGCQSPYEEGETCTFECRPGFERYYGNVNANITCTRGYWIGESLICL</sequence>
<feature type="signal peptide" evidence="6">
    <location>
        <begin position="1"/>
        <end position="22"/>
    </location>
</feature>
<dbReference type="CDD" id="cd00033">
    <property type="entry name" value="CCP"/>
    <property type="match status" value="3"/>
</dbReference>
<dbReference type="SUPFAM" id="SSF57535">
    <property type="entry name" value="Complement control module/SCR domain"/>
    <property type="match status" value="3"/>
</dbReference>
<keyword evidence="8" id="KW-1185">Reference proteome</keyword>
<comment type="caution">
    <text evidence="5">Lacks conserved residue(s) required for the propagation of feature annotation.</text>
</comment>
<dbReference type="AlphaFoldDB" id="A0A9J7LE11"/>
<gene>
    <name evidence="9" type="primary">LOC118418813</name>
</gene>
<evidence type="ECO:0000256" key="2">
    <source>
        <dbReference type="ARBA" id="ARBA00022659"/>
    </source>
</evidence>
<dbReference type="PROSITE" id="PS50923">
    <property type="entry name" value="SUSHI"/>
    <property type="match status" value="3"/>
</dbReference>
<evidence type="ECO:0000256" key="5">
    <source>
        <dbReference type="PROSITE-ProRule" id="PRU00302"/>
    </source>
</evidence>
<feature type="disulfide bond" evidence="5">
    <location>
        <begin position="60"/>
        <end position="87"/>
    </location>
</feature>
<dbReference type="Pfam" id="PF00084">
    <property type="entry name" value="Sushi"/>
    <property type="match status" value="3"/>
</dbReference>
<dbReference type="OMA" id="FENGHMI"/>
<proteinExistence type="predicted"/>
<evidence type="ECO:0000259" key="7">
    <source>
        <dbReference type="PROSITE" id="PS50923"/>
    </source>
</evidence>
<dbReference type="Gene3D" id="2.10.70.10">
    <property type="entry name" value="Complement Module, domain 1"/>
    <property type="match status" value="3"/>
</dbReference>
<evidence type="ECO:0000256" key="6">
    <source>
        <dbReference type="SAM" id="SignalP"/>
    </source>
</evidence>
<dbReference type="KEGG" id="bfo:118418813"/>
<evidence type="ECO:0000313" key="8">
    <source>
        <dbReference type="Proteomes" id="UP000001554"/>
    </source>
</evidence>
<feature type="domain" description="Sushi" evidence="7">
    <location>
        <begin position="28"/>
        <end position="89"/>
    </location>
</feature>
<reference evidence="9" key="2">
    <citation type="submission" date="2025-08" db="UniProtKB">
        <authorList>
            <consortium name="RefSeq"/>
        </authorList>
    </citation>
    <scope>IDENTIFICATION</scope>
    <source>
        <strain evidence="9">S238N-H82</strain>
        <tissue evidence="9">Testes</tissue>
    </source>
</reference>
<comment type="subcellular location">
    <subcellularLocation>
        <location evidence="1">Virion</location>
    </subcellularLocation>
</comment>
<feature type="domain" description="Sushi" evidence="7">
    <location>
        <begin position="158"/>
        <end position="218"/>
    </location>
</feature>
<dbReference type="PANTHER" id="PTHR45785:SF2">
    <property type="entry name" value="COMPLEMENT FACTOR H-RELATED"/>
    <property type="match status" value="1"/>
</dbReference>
<feature type="domain" description="Sushi" evidence="7">
    <location>
        <begin position="90"/>
        <end position="156"/>
    </location>
</feature>
<dbReference type="InterPro" id="IPR000436">
    <property type="entry name" value="Sushi_SCR_CCP_dom"/>
</dbReference>
<keyword evidence="2 5" id="KW-0768">Sushi</keyword>
<dbReference type="RefSeq" id="XP_035680757.1">
    <property type="nucleotide sequence ID" value="XM_035824864.1"/>
</dbReference>
<evidence type="ECO:0000256" key="3">
    <source>
        <dbReference type="ARBA" id="ARBA00022729"/>
    </source>
</evidence>
<feature type="chain" id="PRO_5039895113" evidence="6">
    <location>
        <begin position="23"/>
        <end position="218"/>
    </location>
</feature>
<name>A0A9J7LE11_BRAFL</name>
<evidence type="ECO:0000256" key="1">
    <source>
        <dbReference type="ARBA" id="ARBA00004328"/>
    </source>
</evidence>
<protein>
    <submittedName>
        <fullName evidence="9">P-selectin-like isoform X1</fullName>
    </submittedName>
</protein>
<evidence type="ECO:0000256" key="4">
    <source>
        <dbReference type="ARBA" id="ARBA00023157"/>
    </source>
</evidence>
<dbReference type="Proteomes" id="UP000001554">
    <property type="component" value="Chromosome 7"/>
</dbReference>
<organism evidence="8 9">
    <name type="scientific">Branchiostoma floridae</name>
    <name type="common">Florida lancelet</name>
    <name type="synonym">Amphioxus</name>
    <dbReference type="NCBI Taxonomy" id="7739"/>
    <lineage>
        <taxon>Eukaryota</taxon>
        <taxon>Metazoa</taxon>
        <taxon>Chordata</taxon>
        <taxon>Cephalochordata</taxon>
        <taxon>Leptocardii</taxon>
        <taxon>Amphioxiformes</taxon>
        <taxon>Branchiostomatidae</taxon>
        <taxon>Branchiostoma</taxon>
    </lineage>
</organism>
<feature type="disulfide bond" evidence="5">
    <location>
        <begin position="127"/>
        <end position="154"/>
    </location>
</feature>
<keyword evidence="4 5" id="KW-1015">Disulfide bond</keyword>
<accession>A0A9J7LE11</accession>
<dbReference type="InterPro" id="IPR035976">
    <property type="entry name" value="Sushi/SCR/CCP_sf"/>
</dbReference>
<dbReference type="PANTHER" id="PTHR45785">
    <property type="entry name" value="COMPLEMENT FACTOR H-RELATED"/>
    <property type="match status" value="1"/>
</dbReference>
<dbReference type="InterPro" id="IPR051503">
    <property type="entry name" value="ComplSys_Reg/VirEntry_Med"/>
</dbReference>